<feature type="active site" description="Proton donor/acceptor" evidence="4">
    <location>
        <position position="138"/>
    </location>
</feature>
<dbReference type="EMBL" id="JXRP01000006">
    <property type="protein sequence ID" value="KIL51922.1"/>
    <property type="molecule type" value="Genomic_DNA"/>
</dbReference>
<evidence type="ECO:0000313" key="7">
    <source>
        <dbReference type="Proteomes" id="UP000031938"/>
    </source>
</evidence>
<dbReference type="PIRSF" id="PIRSF001365">
    <property type="entry name" value="DHDPS"/>
    <property type="match status" value="1"/>
</dbReference>
<dbReference type="SMART" id="SM01130">
    <property type="entry name" value="DHDPS"/>
    <property type="match status" value="1"/>
</dbReference>
<dbReference type="AlphaFoldDB" id="A0A0C2VSM3"/>
<dbReference type="InterPro" id="IPR020624">
    <property type="entry name" value="Schiff_base-form_aldolases_CS"/>
</dbReference>
<dbReference type="PROSITE" id="PS00665">
    <property type="entry name" value="DHDPS_1"/>
    <property type="match status" value="1"/>
</dbReference>
<dbReference type="PANTHER" id="PTHR12128">
    <property type="entry name" value="DIHYDRODIPICOLINATE SYNTHASE"/>
    <property type="match status" value="1"/>
</dbReference>
<organism evidence="6 7">
    <name type="scientific">Jeotgalibacillus soli</name>
    <dbReference type="NCBI Taxonomy" id="889306"/>
    <lineage>
        <taxon>Bacteria</taxon>
        <taxon>Bacillati</taxon>
        <taxon>Bacillota</taxon>
        <taxon>Bacilli</taxon>
        <taxon>Bacillales</taxon>
        <taxon>Caryophanaceae</taxon>
        <taxon>Jeotgalibacillus</taxon>
    </lineage>
</organism>
<evidence type="ECO:0000256" key="5">
    <source>
        <dbReference type="PIRSR" id="PIRSR001365-2"/>
    </source>
</evidence>
<reference evidence="6 7" key="1">
    <citation type="submission" date="2015-01" db="EMBL/GenBank/DDBJ databases">
        <title>Genome sequencing of Jeotgalibacillus soli.</title>
        <authorList>
            <person name="Goh K.M."/>
            <person name="Chan K.-G."/>
            <person name="Yaakop A.S."/>
            <person name="Ee R."/>
            <person name="Gan H.M."/>
            <person name="Chan C.S."/>
        </authorList>
    </citation>
    <scope>NUCLEOTIDE SEQUENCE [LARGE SCALE GENOMIC DNA]</scope>
    <source>
        <strain evidence="6 7">P9</strain>
    </source>
</reference>
<dbReference type="CDD" id="cd00408">
    <property type="entry name" value="DHDPS-like"/>
    <property type="match status" value="1"/>
</dbReference>
<keyword evidence="2" id="KW-0704">Schiff base</keyword>
<dbReference type="STRING" id="889306.KP78_02920"/>
<dbReference type="GO" id="GO:0005829">
    <property type="term" value="C:cytosol"/>
    <property type="evidence" value="ECO:0007669"/>
    <property type="project" value="TreeGrafter"/>
</dbReference>
<dbReference type="Proteomes" id="UP000031938">
    <property type="component" value="Unassembled WGS sequence"/>
</dbReference>
<dbReference type="Gene3D" id="3.20.20.70">
    <property type="entry name" value="Aldolase class I"/>
    <property type="match status" value="1"/>
</dbReference>
<dbReference type="PATRIC" id="fig|889306.3.peg.295"/>
<evidence type="ECO:0000313" key="6">
    <source>
        <dbReference type="EMBL" id="KIL51922.1"/>
    </source>
</evidence>
<evidence type="ECO:0000256" key="1">
    <source>
        <dbReference type="ARBA" id="ARBA00023239"/>
    </source>
</evidence>
<dbReference type="SUPFAM" id="SSF51569">
    <property type="entry name" value="Aldolase"/>
    <property type="match status" value="1"/>
</dbReference>
<dbReference type="PANTHER" id="PTHR12128:SF28">
    <property type="entry name" value="2-DEHYDRO-3-DEOXY-D-GLUCONATE ALDOLASE YAGE-RELATED"/>
    <property type="match status" value="1"/>
</dbReference>
<dbReference type="InterPro" id="IPR020625">
    <property type="entry name" value="Schiff_base-form_aldolases_AS"/>
</dbReference>
<sequence>MSNHKVFKGIIPPVSTILNEQGKLERQGMGRLIDFLIDSKVDGLFFLGTGGEFSQMSTEERKEVAAFAVEHVNSRVPVFIGTGSASTREVVELSNHSKNIGADAVVVINPYYWPLSEDNLFAHYSEIARSVDLPILLYNFPALTGQDLSPDFVLKLVNEHQNIVGIKETVDAAGHIREMILKVKSVHPSFSVLCGFDDHLLNTLSLGGDGAISATGNFAPQLTIGIYQAFIKKDYNKAIELHKKLAVLPEMYKLDSPFVSVIKEAIKMTGMDIPTYVLPPARALSNEKRRLLAELLKNIQ</sequence>
<dbReference type="PRINTS" id="PR00146">
    <property type="entry name" value="DHPICSNTHASE"/>
</dbReference>
<dbReference type="GO" id="GO:0008840">
    <property type="term" value="F:4-hydroxy-tetrahydrodipicolinate synthase activity"/>
    <property type="evidence" value="ECO:0007669"/>
    <property type="project" value="UniProtKB-EC"/>
</dbReference>
<accession>A0A0C2VSM3</accession>
<dbReference type="InterPro" id="IPR002220">
    <property type="entry name" value="DapA-like"/>
</dbReference>
<gene>
    <name evidence="6" type="ORF">KP78_02920</name>
</gene>
<evidence type="ECO:0000256" key="2">
    <source>
        <dbReference type="ARBA" id="ARBA00023270"/>
    </source>
</evidence>
<comment type="caution">
    <text evidence="6">The sequence shown here is derived from an EMBL/GenBank/DDBJ whole genome shotgun (WGS) entry which is preliminary data.</text>
</comment>
<dbReference type="Pfam" id="PF00701">
    <property type="entry name" value="DHDPS"/>
    <property type="match status" value="1"/>
</dbReference>
<proteinExistence type="inferred from homology"/>
<dbReference type="OrthoDB" id="9782828at2"/>
<dbReference type="PROSITE" id="PS00666">
    <property type="entry name" value="DHDPS_2"/>
    <property type="match status" value="1"/>
</dbReference>
<name>A0A0C2VSM3_9BACL</name>
<feature type="active site" description="Schiff-base intermediate with substrate" evidence="4">
    <location>
        <position position="167"/>
    </location>
</feature>
<evidence type="ECO:0000256" key="3">
    <source>
        <dbReference type="PIRNR" id="PIRNR001365"/>
    </source>
</evidence>
<feature type="binding site" evidence="5">
    <location>
        <position position="212"/>
    </location>
    <ligand>
        <name>pyruvate</name>
        <dbReference type="ChEBI" id="CHEBI:15361"/>
    </ligand>
</feature>
<dbReference type="RefSeq" id="WP_041085679.1">
    <property type="nucleotide sequence ID" value="NZ_JXRP01000006.1"/>
</dbReference>
<dbReference type="EC" id="4.3.3.7" evidence="6"/>
<keyword evidence="7" id="KW-1185">Reference proteome</keyword>
<evidence type="ECO:0000256" key="4">
    <source>
        <dbReference type="PIRSR" id="PIRSR001365-1"/>
    </source>
</evidence>
<keyword evidence="1 3" id="KW-0456">Lyase</keyword>
<comment type="similarity">
    <text evidence="3">Belongs to the DapA family.</text>
</comment>
<protein>
    <submittedName>
        <fullName evidence="6">4-hydroxy-tetrahydrodipicolinate synthase</fullName>
        <ecNumber evidence="6">4.3.3.7</ecNumber>
    </submittedName>
</protein>
<dbReference type="InterPro" id="IPR013785">
    <property type="entry name" value="Aldolase_TIM"/>
</dbReference>